<proteinExistence type="predicted"/>
<dbReference type="InterPro" id="IPR021809">
    <property type="entry name" value="DUF3386"/>
</dbReference>
<organism evidence="1">
    <name type="scientific">Singulisphaera sp. Ch08</name>
    <dbReference type="NCBI Taxonomy" id="3120278"/>
    <lineage>
        <taxon>Bacteria</taxon>
        <taxon>Pseudomonadati</taxon>
        <taxon>Planctomycetota</taxon>
        <taxon>Planctomycetia</taxon>
        <taxon>Isosphaerales</taxon>
        <taxon>Isosphaeraceae</taxon>
        <taxon>Singulisphaera</taxon>
    </lineage>
</organism>
<dbReference type="EMBL" id="CP155447">
    <property type="protein sequence ID" value="XBH06023.1"/>
    <property type="molecule type" value="Genomic_DNA"/>
</dbReference>
<accession>A0AAU7CKQ6</accession>
<gene>
    <name evidence="1" type="ORF">V5E97_08310</name>
</gene>
<name>A0AAU7CKQ6_9BACT</name>
<dbReference type="AlphaFoldDB" id="A0AAU7CKQ6"/>
<protein>
    <submittedName>
        <fullName evidence="1">DUF3386 family protein</fullName>
    </submittedName>
</protein>
<sequence length="440" mass="47904">MLTLSPLVMTVCAHFLFIRIGPAGEAGRSAEVYFSEQAEAGDPKFVSKVAGTKLWVQTAPGSFQPLEVREGVDRLRAPLPGAENLSVVGSCEYGVLARPKEIPFLLRYYPKAIAGDPDELNRMTPRGEIPLEIMGKVEGDKLRLVLLKQGKPVPGVVFHAVDADLTESEATAGPDGTAVWTPPAPGPYSIYARDSTKQSGEAGGKSYEEIRAFATLALAWPLGSQKADPEAVSLFEQAVAARASWKDFPGFSAKLAGESNGRPYTGTVRFLADGKVDLKVDDPVASPWLKDQFESLAMHRRAEAATGPEDKPILRFADDREDHPLGRLLTFDGGRFASSYRIKGQQIMVVNRRMGPKHLTITVLDNDQNADGKFLPHSYVVHHWDATTGALDRVETVQERWRRVGSWDLPASHTTSTASGGGFSVRSVTLTDHELLKTND</sequence>
<dbReference type="Pfam" id="PF11866">
    <property type="entry name" value="DUF3386"/>
    <property type="match status" value="1"/>
</dbReference>
<evidence type="ECO:0000313" key="1">
    <source>
        <dbReference type="EMBL" id="XBH06023.1"/>
    </source>
</evidence>
<dbReference type="RefSeq" id="WP_406698874.1">
    <property type="nucleotide sequence ID" value="NZ_CP155447.1"/>
</dbReference>
<reference evidence="1" key="1">
    <citation type="submission" date="2024-05" db="EMBL/GenBank/DDBJ databases">
        <title>Planctomycetes of the genus Singulisphaera possess chitinolytic capabilities.</title>
        <authorList>
            <person name="Ivanova A."/>
        </authorList>
    </citation>
    <scope>NUCLEOTIDE SEQUENCE</scope>
    <source>
        <strain evidence="1">Ch08T</strain>
    </source>
</reference>